<evidence type="ECO:0000256" key="3">
    <source>
        <dbReference type="ARBA" id="ARBA00022692"/>
    </source>
</evidence>
<dbReference type="Pfam" id="PF09678">
    <property type="entry name" value="Caa3_CtaG"/>
    <property type="match status" value="1"/>
</dbReference>
<evidence type="ECO:0000256" key="4">
    <source>
        <dbReference type="ARBA" id="ARBA00022989"/>
    </source>
</evidence>
<evidence type="ECO:0000256" key="2">
    <source>
        <dbReference type="ARBA" id="ARBA00022475"/>
    </source>
</evidence>
<dbReference type="RefSeq" id="WP_371754419.1">
    <property type="nucleotide sequence ID" value="NZ_JAYJLD010000015.1"/>
</dbReference>
<dbReference type="InterPro" id="IPR019108">
    <property type="entry name" value="Caa3_assmbl_CtaG-rel"/>
</dbReference>
<evidence type="ECO:0000256" key="6">
    <source>
        <dbReference type="SAM" id="Phobius"/>
    </source>
</evidence>
<feature type="transmembrane region" description="Helical" evidence="6">
    <location>
        <begin position="52"/>
        <end position="78"/>
    </location>
</feature>
<dbReference type="EMBL" id="JAYJLD010000015">
    <property type="protein sequence ID" value="MEB3102299.1"/>
    <property type="molecule type" value="Genomic_DNA"/>
</dbReference>
<feature type="transmembrane region" description="Helical" evidence="6">
    <location>
        <begin position="115"/>
        <end position="138"/>
    </location>
</feature>
<evidence type="ECO:0000256" key="5">
    <source>
        <dbReference type="ARBA" id="ARBA00023136"/>
    </source>
</evidence>
<accession>A0ABU5ZIM0</accession>
<dbReference type="NCBIfam" id="TIGR02737">
    <property type="entry name" value="caa3_CtaG"/>
    <property type="match status" value="1"/>
</dbReference>
<evidence type="ECO:0000313" key="7">
    <source>
        <dbReference type="EMBL" id="MEB3102299.1"/>
    </source>
</evidence>
<evidence type="ECO:0000313" key="8">
    <source>
        <dbReference type="Proteomes" id="UP001310386"/>
    </source>
</evidence>
<feature type="transmembrane region" description="Helical" evidence="6">
    <location>
        <begin position="261"/>
        <end position="280"/>
    </location>
</feature>
<reference evidence="7" key="1">
    <citation type="submission" date="2023-12" db="EMBL/GenBank/DDBJ databases">
        <title>Fervidustalea candida gen. nov., sp. nov., a novel member of the family Paenibacillaceae isolated from a geothermal area.</title>
        <authorList>
            <person name="Li W.-J."/>
            <person name="Jiao J.-Y."/>
            <person name="Chen Y."/>
        </authorList>
    </citation>
    <scope>NUCLEOTIDE SEQUENCE</scope>
    <source>
        <strain evidence="7">SYSU GA230002</strain>
    </source>
</reference>
<keyword evidence="5 6" id="KW-0472">Membrane</keyword>
<comment type="subcellular location">
    <subcellularLocation>
        <location evidence="1">Cell membrane</location>
        <topology evidence="1">Multi-pass membrane protein</topology>
    </subcellularLocation>
</comment>
<feature type="transmembrane region" description="Helical" evidence="6">
    <location>
        <begin position="186"/>
        <end position="206"/>
    </location>
</feature>
<keyword evidence="3 6" id="KW-0812">Transmembrane</keyword>
<name>A0ABU5ZIM0_9BACL</name>
<keyword evidence="8" id="KW-1185">Reference proteome</keyword>
<feature type="transmembrane region" description="Helical" evidence="6">
    <location>
        <begin position="12"/>
        <end position="31"/>
    </location>
</feature>
<organism evidence="7 8">
    <name type="scientific">Ferviditalea candida</name>
    <dbReference type="NCBI Taxonomy" id="3108399"/>
    <lineage>
        <taxon>Bacteria</taxon>
        <taxon>Bacillati</taxon>
        <taxon>Bacillota</taxon>
        <taxon>Bacilli</taxon>
        <taxon>Bacillales</taxon>
        <taxon>Paenibacillaceae</taxon>
        <taxon>Ferviditalea</taxon>
    </lineage>
</organism>
<keyword evidence="4 6" id="KW-1133">Transmembrane helix</keyword>
<keyword evidence="2" id="KW-1003">Cell membrane</keyword>
<evidence type="ECO:0000256" key="1">
    <source>
        <dbReference type="ARBA" id="ARBA00004651"/>
    </source>
</evidence>
<protein>
    <submittedName>
        <fullName evidence="7">Cytochrome c oxidase assembly factor CtaG</fullName>
    </submittedName>
</protein>
<comment type="caution">
    <text evidence="7">The sequence shown here is derived from an EMBL/GenBank/DDBJ whole genome shotgun (WGS) entry which is preliminary data.</text>
</comment>
<proteinExistence type="predicted"/>
<gene>
    <name evidence="7" type="primary">ctaG</name>
    <name evidence="7" type="ORF">VF724_11565</name>
</gene>
<feature type="transmembrane region" description="Helical" evidence="6">
    <location>
        <begin position="84"/>
        <end position="103"/>
    </location>
</feature>
<dbReference type="Proteomes" id="UP001310386">
    <property type="component" value="Unassembled WGS sequence"/>
</dbReference>
<feature type="transmembrane region" description="Helical" evidence="6">
    <location>
        <begin position="150"/>
        <end position="174"/>
    </location>
</feature>
<dbReference type="InterPro" id="IPR014108">
    <property type="entry name" value="Caa3-assmbl_CtaG"/>
</dbReference>
<sequence>MFGLEYFSFRVIWSPFFLSVVLIIALVYLLLVGPWRHRFEGSTKVSSGKKAWFLAGLLIYYMTQGGPMNLLGHLIFSVHMLNMALVYLVVPLFILLGIPGWLLRPALRIQWAKSLLYSLTNPIITVLLFNALFSFYHWPSVLDFVMTHFIIHRLFDAIMLIAAFMMWWPIVTPLPETERLSDLQKMGYVFANGVLLTPACGLITFADHTLYSTFSDPNVWATAMGYCVPDGTPAELLSQFSGGPKFFFILSALEDQQLGGVLMKLTQEAVYGTVLAYIFFKWYRKENPKRNEIDPIDEQSLERVGYAGGSGK</sequence>